<evidence type="ECO:0000256" key="3">
    <source>
        <dbReference type="ARBA" id="ARBA00022723"/>
    </source>
</evidence>
<keyword evidence="5" id="KW-0560">Oxidoreductase</keyword>
<dbReference type="EMBL" id="ACBZ01000187">
    <property type="protein sequence ID" value="EEG47585.1"/>
    <property type="molecule type" value="Genomic_DNA"/>
</dbReference>
<dbReference type="SUPFAM" id="SSF50129">
    <property type="entry name" value="GroES-like"/>
    <property type="match status" value="1"/>
</dbReference>
<dbReference type="SUPFAM" id="SSF51735">
    <property type="entry name" value="NAD(P)-binding Rossmann-fold domains"/>
    <property type="match status" value="1"/>
</dbReference>
<dbReference type="RefSeq" id="WP_005951880.1">
    <property type="nucleotide sequence ID" value="NZ_CP136423.1"/>
</dbReference>
<dbReference type="eggNOG" id="COG1063">
    <property type="taxonomic scope" value="Bacteria"/>
</dbReference>
<dbReference type="InterPro" id="IPR013149">
    <property type="entry name" value="ADH-like_C"/>
</dbReference>
<dbReference type="CDD" id="cd05285">
    <property type="entry name" value="sorbitol_DH"/>
    <property type="match status" value="1"/>
</dbReference>
<evidence type="ECO:0000256" key="2">
    <source>
        <dbReference type="ARBA" id="ARBA00008072"/>
    </source>
</evidence>
<proteinExistence type="inferred from homology"/>
<evidence type="ECO:0000313" key="9">
    <source>
        <dbReference type="Proteomes" id="UP000003100"/>
    </source>
</evidence>
<dbReference type="PANTHER" id="PTHR43161">
    <property type="entry name" value="SORBITOL DEHYDROGENASE"/>
    <property type="match status" value="1"/>
</dbReference>
<reference evidence="8 9" key="1">
    <citation type="submission" date="2009-01" db="EMBL/GenBank/DDBJ databases">
        <authorList>
            <person name="Fulton L."/>
            <person name="Clifton S."/>
            <person name="Fulton B."/>
            <person name="Xu J."/>
            <person name="Minx P."/>
            <person name="Pepin K.H."/>
            <person name="Johnson M."/>
            <person name="Bhonagiri V."/>
            <person name="Nash W.E."/>
            <person name="Mardis E.R."/>
            <person name="Wilson R.K."/>
        </authorList>
    </citation>
    <scope>NUCLEOTIDE SEQUENCE [LARGE SCALE GENOMIC DNA]</scope>
    <source>
        <strain evidence="9">DSM 10507 / JCM 14656 / S5a33</strain>
    </source>
</reference>
<dbReference type="Proteomes" id="UP000003100">
    <property type="component" value="Unassembled WGS sequence"/>
</dbReference>
<comment type="similarity">
    <text evidence="2 6">Belongs to the zinc-containing alcohol dehydrogenase family.</text>
</comment>
<dbReference type="SMART" id="SM00829">
    <property type="entry name" value="PKS_ER"/>
    <property type="match status" value="1"/>
</dbReference>
<reference evidence="8 9" key="2">
    <citation type="submission" date="2009-02" db="EMBL/GenBank/DDBJ databases">
        <title>Draft genome sequence of Blautia hydrogenotrophica DSM 10507 (Ruminococcus hydrogenotrophicus DSM 10507).</title>
        <authorList>
            <person name="Sudarsanam P."/>
            <person name="Ley R."/>
            <person name="Guruge J."/>
            <person name="Turnbaugh P.J."/>
            <person name="Mahowald M."/>
            <person name="Liep D."/>
            <person name="Gordon J."/>
        </authorList>
    </citation>
    <scope>NUCLEOTIDE SEQUENCE [LARGE SCALE GENOMIC DNA]</scope>
    <source>
        <strain evidence="9">DSM 10507 / JCM 14656 / S5a33</strain>
    </source>
</reference>
<dbReference type="InterPro" id="IPR013154">
    <property type="entry name" value="ADH-like_N"/>
</dbReference>
<sequence length="348" mass="38278">MENRAFYLLEAGKLEERPCEMPVCKEDEVVIKVEYCGVCGSDVYFYKYGSPDYPKQRFPFILGHEPGGVIIETGSQVTDLKVGDRVTVEPGYSCGICEWCKHGLYHLCPETKFLSVPAPNFIDGAFRKYLAHPAERCFKLPDQISTLQGAMIEPLAVGMSGVYRSGIRSGDTAVVLGSGCIGLSALQSLGAFGITRTIVVDLQEKRLAKARELGAAVTINAKETDPIKEIERITGGRGADYVFETAGSKVTAAQTPYLAKRGGTIVMIGNTGKFEFDFQRLIDREIMIRTSFRYHDIYPVALGLVEAGKIDPASVVTDIFDFKDIKEAFRACIERQDEVVKAVIKVAD</sequence>
<dbReference type="GeneID" id="86823299"/>
<dbReference type="GO" id="GO:0016616">
    <property type="term" value="F:oxidoreductase activity, acting on the CH-OH group of donors, NAD or NADP as acceptor"/>
    <property type="evidence" value="ECO:0007669"/>
    <property type="project" value="InterPro"/>
</dbReference>
<keyword evidence="3 6" id="KW-0479">Metal-binding</keyword>
<dbReference type="Pfam" id="PF00107">
    <property type="entry name" value="ADH_zinc_N"/>
    <property type="match status" value="1"/>
</dbReference>
<evidence type="ECO:0000256" key="6">
    <source>
        <dbReference type="RuleBase" id="RU361277"/>
    </source>
</evidence>
<gene>
    <name evidence="8" type="ORF">RUMHYD_03484</name>
</gene>
<evidence type="ECO:0000256" key="4">
    <source>
        <dbReference type="ARBA" id="ARBA00022833"/>
    </source>
</evidence>
<dbReference type="AlphaFoldDB" id="C0CRH0"/>
<evidence type="ECO:0000259" key="7">
    <source>
        <dbReference type="SMART" id="SM00829"/>
    </source>
</evidence>
<evidence type="ECO:0000256" key="5">
    <source>
        <dbReference type="ARBA" id="ARBA00023002"/>
    </source>
</evidence>
<dbReference type="GO" id="GO:0008270">
    <property type="term" value="F:zinc ion binding"/>
    <property type="evidence" value="ECO:0007669"/>
    <property type="project" value="InterPro"/>
</dbReference>
<dbReference type="InterPro" id="IPR002328">
    <property type="entry name" value="ADH_Zn_CS"/>
</dbReference>
<evidence type="ECO:0000256" key="1">
    <source>
        <dbReference type="ARBA" id="ARBA00001947"/>
    </source>
</evidence>
<dbReference type="InterPro" id="IPR020843">
    <property type="entry name" value="ER"/>
</dbReference>
<protein>
    <recommendedName>
        <fullName evidence="7">Enoyl reductase (ER) domain-containing protein</fullName>
    </recommendedName>
</protein>
<comment type="cofactor">
    <cofactor evidence="1 6">
        <name>Zn(2+)</name>
        <dbReference type="ChEBI" id="CHEBI:29105"/>
    </cofactor>
</comment>
<dbReference type="PATRIC" id="fig|476272.21.peg.161"/>
<dbReference type="Gene3D" id="3.40.50.720">
    <property type="entry name" value="NAD(P)-binding Rossmann-like Domain"/>
    <property type="match status" value="1"/>
</dbReference>
<dbReference type="HOGENOM" id="CLU_026673_11_5_9"/>
<dbReference type="InterPro" id="IPR011032">
    <property type="entry name" value="GroES-like_sf"/>
</dbReference>
<keyword evidence="9" id="KW-1185">Reference proteome</keyword>
<dbReference type="PROSITE" id="PS00059">
    <property type="entry name" value="ADH_ZINC"/>
    <property type="match status" value="1"/>
</dbReference>
<feature type="domain" description="Enoyl reductase (ER)" evidence="7">
    <location>
        <begin position="7"/>
        <end position="344"/>
    </location>
</feature>
<dbReference type="PANTHER" id="PTHR43161:SF9">
    <property type="entry name" value="SORBITOL DEHYDROGENASE"/>
    <property type="match status" value="1"/>
</dbReference>
<dbReference type="Pfam" id="PF08240">
    <property type="entry name" value="ADH_N"/>
    <property type="match status" value="1"/>
</dbReference>
<dbReference type="InterPro" id="IPR045306">
    <property type="entry name" value="SDH-like"/>
</dbReference>
<organism evidence="8 9">
    <name type="scientific">Blautia hydrogenotrophica (strain DSM 10507 / JCM 14656 / S5a33)</name>
    <name type="common">Ruminococcus hydrogenotrophicus</name>
    <dbReference type="NCBI Taxonomy" id="476272"/>
    <lineage>
        <taxon>Bacteria</taxon>
        <taxon>Bacillati</taxon>
        <taxon>Bacillota</taxon>
        <taxon>Clostridia</taxon>
        <taxon>Lachnospirales</taxon>
        <taxon>Lachnospiraceae</taxon>
        <taxon>Blautia</taxon>
    </lineage>
</organism>
<dbReference type="InterPro" id="IPR036291">
    <property type="entry name" value="NAD(P)-bd_dom_sf"/>
</dbReference>
<dbReference type="Gene3D" id="3.90.180.10">
    <property type="entry name" value="Medium-chain alcohol dehydrogenases, catalytic domain"/>
    <property type="match status" value="1"/>
</dbReference>
<keyword evidence="4 6" id="KW-0862">Zinc</keyword>
<accession>C0CRH0</accession>
<evidence type="ECO:0000313" key="8">
    <source>
        <dbReference type="EMBL" id="EEG47585.1"/>
    </source>
</evidence>
<name>C0CRH0_BLAHS</name>